<dbReference type="Proteomes" id="UP000472263">
    <property type="component" value="Chromosome 24"/>
</dbReference>
<organism evidence="2 3">
    <name type="scientific">Myripristis murdjan</name>
    <name type="common">pinecone soldierfish</name>
    <dbReference type="NCBI Taxonomy" id="586833"/>
    <lineage>
        <taxon>Eukaryota</taxon>
        <taxon>Metazoa</taxon>
        <taxon>Chordata</taxon>
        <taxon>Craniata</taxon>
        <taxon>Vertebrata</taxon>
        <taxon>Euteleostomi</taxon>
        <taxon>Actinopterygii</taxon>
        <taxon>Neopterygii</taxon>
        <taxon>Teleostei</taxon>
        <taxon>Neoteleostei</taxon>
        <taxon>Acanthomorphata</taxon>
        <taxon>Holocentriformes</taxon>
        <taxon>Holocentridae</taxon>
        <taxon>Myripristis</taxon>
    </lineage>
</organism>
<evidence type="ECO:0000313" key="3">
    <source>
        <dbReference type="Proteomes" id="UP000472263"/>
    </source>
</evidence>
<reference evidence="2" key="3">
    <citation type="submission" date="2025-09" db="UniProtKB">
        <authorList>
            <consortium name="Ensembl"/>
        </authorList>
    </citation>
    <scope>IDENTIFICATION</scope>
</reference>
<dbReference type="GeneTree" id="ENSGT00950000183246"/>
<sequence>MLSISSPDEPFLDLPVDQEPRGADPDHDLRALDHMRRGETLDSLQDDGEAQSREKHGVDQRSHHLRPDPAEGIFVCRLGFLGEAHGDQSHQQVRQHRKRCGDPTDHHFHNEKPKSQ</sequence>
<feature type="compositionally biased region" description="Basic and acidic residues" evidence="1">
    <location>
        <begin position="50"/>
        <end position="69"/>
    </location>
</feature>
<reference evidence="2" key="2">
    <citation type="submission" date="2025-08" db="UniProtKB">
        <authorList>
            <consortium name="Ensembl"/>
        </authorList>
    </citation>
    <scope>IDENTIFICATION</scope>
</reference>
<feature type="compositionally biased region" description="Basic and acidic residues" evidence="1">
    <location>
        <begin position="18"/>
        <end position="40"/>
    </location>
</feature>
<evidence type="ECO:0000313" key="2">
    <source>
        <dbReference type="Ensembl" id="ENSMMDP00005016105.1"/>
    </source>
</evidence>
<dbReference type="InParanoid" id="A0A667XE98"/>
<reference evidence="2" key="1">
    <citation type="submission" date="2019-06" db="EMBL/GenBank/DDBJ databases">
        <authorList>
            <consortium name="Wellcome Sanger Institute Data Sharing"/>
        </authorList>
    </citation>
    <scope>NUCLEOTIDE SEQUENCE [LARGE SCALE GENOMIC DNA]</scope>
</reference>
<dbReference type="Ensembl" id="ENSMMDT00005016531.1">
    <property type="protein sequence ID" value="ENSMMDP00005016105.1"/>
    <property type="gene ID" value="ENSMMDG00005008166.1"/>
</dbReference>
<evidence type="ECO:0000256" key="1">
    <source>
        <dbReference type="SAM" id="MobiDB-lite"/>
    </source>
</evidence>
<keyword evidence="3" id="KW-1185">Reference proteome</keyword>
<protein>
    <submittedName>
        <fullName evidence="2">Uncharacterized protein</fullName>
    </submittedName>
</protein>
<feature type="compositionally biased region" description="Basic and acidic residues" evidence="1">
    <location>
        <begin position="100"/>
        <end position="116"/>
    </location>
</feature>
<feature type="region of interest" description="Disordered" evidence="1">
    <location>
        <begin position="1"/>
        <end position="69"/>
    </location>
</feature>
<name>A0A667XE98_9TELE</name>
<feature type="region of interest" description="Disordered" evidence="1">
    <location>
        <begin position="86"/>
        <end position="116"/>
    </location>
</feature>
<dbReference type="AlphaFoldDB" id="A0A667XE98"/>
<accession>A0A667XE98</accession>
<proteinExistence type="predicted"/>